<name>X1M2G7_9ZZZZ</name>
<organism evidence="1">
    <name type="scientific">marine sediment metagenome</name>
    <dbReference type="NCBI Taxonomy" id="412755"/>
    <lineage>
        <taxon>unclassified sequences</taxon>
        <taxon>metagenomes</taxon>
        <taxon>ecological metagenomes</taxon>
    </lineage>
</organism>
<dbReference type="AlphaFoldDB" id="X1M2G7"/>
<feature type="non-terminal residue" evidence="1">
    <location>
        <position position="67"/>
    </location>
</feature>
<comment type="caution">
    <text evidence="1">The sequence shown here is derived from an EMBL/GenBank/DDBJ whole genome shotgun (WGS) entry which is preliminary data.</text>
</comment>
<sequence length="67" mass="7439">MAEMIARNRLNIRNLVEAVNDNSKQGYGGLAADGSELTAQWLTPQDFTVSGSEVEGALHYSGWQRWQ</sequence>
<gene>
    <name evidence="1" type="ORF">S06H3_20201</name>
</gene>
<proteinExistence type="predicted"/>
<protein>
    <submittedName>
        <fullName evidence="1">Uncharacterized protein</fullName>
    </submittedName>
</protein>
<dbReference type="EMBL" id="BARV01010436">
    <property type="protein sequence ID" value="GAI12271.1"/>
    <property type="molecule type" value="Genomic_DNA"/>
</dbReference>
<evidence type="ECO:0000313" key="1">
    <source>
        <dbReference type="EMBL" id="GAI12271.1"/>
    </source>
</evidence>
<accession>X1M2G7</accession>
<reference evidence="1" key="1">
    <citation type="journal article" date="2014" name="Front. Microbiol.">
        <title>High frequency of phylogenetically diverse reductive dehalogenase-homologous genes in deep subseafloor sedimentary metagenomes.</title>
        <authorList>
            <person name="Kawai M."/>
            <person name="Futagami T."/>
            <person name="Toyoda A."/>
            <person name="Takaki Y."/>
            <person name="Nishi S."/>
            <person name="Hori S."/>
            <person name="Arai W."/>
            <person name="Tsubouchi T."/>
            <person name="Morono Y."/>
            <person name="Uchiyama I."/>
            <person name="Ito T."/>
            <person name="Fujiyama A."/>
            <person name="Inagaki F."/>
            <person name="Takami H."/>
        </authorList>
    </citation>
    <scope>NUCLEOTIDE SEQUENCE</scope>
    <source>
        <strain evidence="1">Expedition CK06-06</strain>
    </source>
</reference>